<reference evidence="2 3" key="1">
    <citation type="submission" date="2024-02" db="EMBL/GenBank/DDBJ databases">
        <title>High-quality chromosome-scale genome assembly of Pensacola bahiagrass (Paspalum notatum Flugge var. saurae).</title>
        <authorList>
            <person name="Vega J.M."/>
            <person name="Podio M."/>
            <person name="Orjuela J."/>
            <person name="Siena L.A."/>
            <person name="Pessino S.C."/>
            <person name="Combes M.C."/>
            <person name="Mariac C."/>
            <person name="Albertini E."/>
            <person name="Pupilli F."/>
            <person name="Ortiz J.P.A."/>
            <person name="Leblanc O."/>
        </authorList>
    </citation>
    <scope>NUCLEOTIDE SEQUENCE [LARGE SCALE GENOMIC DNA]</scope>
    <source>
        <strain evidence="2">R1</strain>
        <tissue evidence="2">Leaf</tissue>
    </source>
</reference>
<organism evidence="2 3">
    <name type="scientific">Paspalum notatum var. saurae</name>
    <dbReference type="NCBI Taxonomy" id="547442"/>
    <lineage>
        <taxon>Eukaryota</taxon>
        <taxon>Viridiplantae</taxon>
        <taxon>Streptophyta</taxon>
        <taxon>Embryophyta</taxon>
        <taxon>Tracheophyta</taxon>
        <taxon>Spermatophyta</taxon>
        <taxon>Magnoliopsida</taxon>
        <taxon>Liliopsida</taxon>
        <taxon>Poales</taxon>
        <taxon>Poaceae</taxon>
        <taxon>PACMAD clade</taxon>
        <taxon>Panicoideae</taxon>
        <taxon>Andropogonodae</taxon>
        <taxon>Paspaleae</taxon>
        <taxon>Paspalinae</taxon>
        <taxon>Paspalum</taxon>
    </lineage>
</organism>
<dbReference type="AlphaFoldDB" id="A0AAQ3TL97"/>
<dbReference type="Proteomes" id="UP001341281">
    <property type="component" value="Chromosome 05"/>
</dbReference>
<evidence type="ECO:0000313" key="2">
    <source>
        <dbReference type="EMBL" id="WVZ75183.1"/>
    </source>
</evidence>
<name>A0AAQ3TL97_PASNO</name>
<gene>
    <name evidence="2" type="ORF">U9M48_023265</name>
</gene>
<feature type="region of interest" description="Disordered" evidence="1">
    <location>
        <begin position="160"/>
        <end position="198"/>
    </location>
</feature>
<evidence type="ECO:0000256" key="1">
    <source>
        <dbReference type="SAM" id="MobiDB-lite"/>
    </source>
</evidence>
<proteinExistence type="predicted"/>
<dbReference type="EMBL" id="CP144749">
    <property type="protein sequence ID" value="WVZ75183.1"/>
    <property type="molecule type" value="Genomic_DNA"/>
</dbReference>
<accession>A0AAQ3TL97</accession>
<sequence length="198" mass="21088">MMSLVAAGRARVDVDATLMGLTGDIVSRMVMSRRRWRSQTVSPWVLLVRGRQPAGARTALLVVGRCCVALALKKRVCGTNAIVVASCVAGRRRHPRRPYPRASARQPCQWSEARLRQSSCGGGQQKRRGDGGVAVAVGGQGHAIALAGLRGTPSASTRHAVACPHHRRSCTTMVRPPRSSRGGEQPAVGNGQARRSAE</sequence>
<keyword evidence="3" id="KW-1185">Reference proteome</keyword>
<protein>
    <submittedName>
        <fullName evidence="2">Uncharacterized protein</fullName>
    </submittedName>
</protein>
<evidence type="ECO:0000313" key="3">
    <source>
        <dbReference type="Proteomes" id="UP001341281"/>
    </source>
</evidence>